<name>A0A426XM14_ENSVE</name>
<accession>A0A426XM14</accession>
<dbReference type="InterPro" id="IPR053115">
    <property type="entry name" value="CDK_inhibitor"/>
</dbReference>
<evidence type="ECO:0000313" key="2">
    <source>
        <dbReference type="EMBL" id="RRT40547.1"/>
    </source>
</evidence>
<protein>
    <submittedName>
        <fullName evidence="2">Uncharacterized protein</fullName>
    </submittedName>
</protein>
<evidence type="ECO:0000313" key="3">
    <source>
        <dbReference type="Proteomes" id="UP000287651"/>
    </source>
</evidence>
<feature type="compositionally biased region" description="Basic and acidic residues" evidence="1">
    <location>
        <begin position="153"/>
        <end position="165"/>
    </location>
</feature>
<comment type="caution">
    <text evidence="2">The sequence shown here is derived from an EMBL/GenBank/DDBJ whole genome shotgun (WGS) entry which is preliminary data.</text>
</comment>
<dbReference type="PANTHER" id="PTHR35162:SF2">
    <property type="entry name" value="OS08G0516600 PROTEIN"/>
    <property type="match status" value="1"/>
</dbReference>
<gene>
    <name evidence="2" type="ORF">B296_00057564</name>
</gene>
<sequence>MPLLDLDHSDLMHDGGQAVLSPTTTCNPLLKEGVGGLILGSRLKPLEPSKSHVARAAFAYRRSVRRSGTRNSFIESFNDGGGTLVVFSRIGGPLGCSSPLLLACAKPLRSSQRNPVASFHCFVFSSWISAAMGFEAVVVVGELPLLPPIRTAPTRDKPVEGRPDAAAETEEEEEWVTPKAEETVLKPVLVCPPAPRKPKPAKRLPPAPSKEFHAVPRDLTSVFLPLPPKKRIRVV</sequence>
<dbReference type="EMBL" id="AMZH03019296">
    <property type="protein sequence ID" value="RRT40547.1"/>
    <property type="molecule type" value="Genomic_DNA"/>
</dbReference>
<feature type="region of interest" description="Disordered" evidence="1">
    <location>
        <begin position="150"/>
        <end position="178"/>
    </location>
</feature>
<organism evidence="2 3">
    <name type="scientific">Ensete ventricosum</name>
    <name type="common">Abyssinian banana</name>
    <name type="synonym">Musa ensete</name>
    <dbReference type="NCBI Taxonomy" id="4639"/>
    <lineage>
        <taxon>Eukaryota</taxon>
        <taxon>Viridiplantae</taxon>
        <taxon>Streptophyta</taxon>
        <taxon>Embryophyta</taxon>
        <taxon>Tracheophyta</taxon>
        <taxon>Spermatophyta</taxon>
        <taxon>Magnoliopsida</taxon>
        <taxon>Liliopsida</taxon>
        <taxon>Zingiberales</taxon>
        <taxon>Musaceae</taxon>
        <taxon>Ensete</taxon>
    </lineage>
</organism>
<evidence type="ECO:0000256" key="1">
    <source>
        <dbReference type="SAM" id="MobiDB-lite"/>
    </source>
</evidence>
<dbReference type="Proteomes" id="UP000287651">
    <property type="component" value="Unassembled WGS sequence"/>
</dbReference>
<feature type="region of interest" description="Disordered" evidence="1">
    <location>
        <begin position="192"/>
        <end position="211"/>
    </location>
</feature>
<reference evidence="2 3" key="1">
    <citation type="journal article" date="2014" name="Agronomy (Basel)">
        <title>A Draft Genome Sequence for Ensete ventricosum, the Drought-Tolerant Tree Against Hunger.</title>
        <authorList>
            <person name="Harrison J."/>
            <person name="Moore K.A."/>
            <person name="Paszkiewicz K."/>
            <person name="Jones T."/>
            <person name="Grant M."/>
            <person name="Ambacheew D."/>
            <person name="Muzemil S."/>
            <person name="Studholme D.J."/>
        </authorList>
    </citation>
    <scope>NUCLEOTIDE SEQUENCE [LARGE SCALE GENOMIC DNA]</scope>
</reference>
<dbReference type="PANTHER" id="PTHR35162">
    <property type="entry name" value="OS08G0516600 PROTEIN"/>
    <property type="match status" value="1"/>
</dbReference>
<proteinExistence type="predicted"/>
<dbReference type="AlphaFoldDB" id="A0A426XM14"/>